<gene>
    <name evidence="1" type="ORF">J7302_10345</name>
</gene>
<name>A0ABS5XFR0_9GAMM</name>
<organism evidence="1 2">
    <name type="scientific">Metapseudomonas boanensis</name>
    <dbReference type="NCBI Taxonomy" id="2822138"/>
    <lineage>
        <taxon>Bacteria</taxon>
        <taxon>Pseudomonadati</taxon>
        <taxon>Pseudomonadota</taxon>
        <taxon>Gammaproteobacteria</taxon>
        <taxon>Pseudomonadales</taxon>
        <taxon>Pseudomonadaceae</taxon>
        <taxon>Metapseudomonas</taxon>
    </lineage>
</organism>
<comment type="caution">
    <text evidence="1">The sequence shown here is derived from an EMBL/GenBank/DDBJ whole genome shotgun (WGS) entry which is preliminary data.</text>
</comment>
<proteinExistence type="predicted"/>
<dbReference type="EMBL" id="JAGTIS010000004">
    <property type="protein sequence ID" value="MBT8766527.1"/>
    <property type="molecule type" value="Genomic_DNA"/>
</dbReference>
<dbReference type="InterPro" id="IPR022172">
    <property type="entry name" value="DUF3703"/>
</dbReference>
<evidence type="ECO:0000313" key="1">
    <source>
        <dbReference type="EMBL" id="MBT8766527.1"/>
    </source>
</evidence>
<dbReference type="Pfam" id="PF12487">
    <property type="entry name" value="DUF3703"/>
    <property type="match status" value="1"/>
</dbReference>
<dbReference type="Proteomes" id="UP001519667">
    <property type="component" value="Unassembled WGS sequence"/>
</dbReference>
<sequence length="116" mass="13280">MKDALHSAIDEAFEQAGHSMRKQQSDDAFRWLERAHILTQTRPYLHAKSHWMMLQLGWQARDYREVAGQLPRIVAALLFSRIWVPAGNTGRARVSAFAPMPIADELQQLLDGKSLR</sequence>
<accession>A0ABS5XFR0</accession>
<dbReference type="RefSeq" id="WP_215373544.1">
    <property type="nucleotide sequence ID" value="NZ_JAGTIS010000004.1"/>
</dbReference>
<evidence type="ECO:0000313" key="2">
    <source>
        <dbReference type="Proteomes" id="UP001519667"/>
    </source>
</evidence>
<protein>
    <submittedName>
        <fullName evidence="1">DUF3703 domain-containing protein</fullName>
    </submittedName>
</protein>
<keyword evidence="2" id="KW-1185">Reference proteome</keyword>
<reference evidence="1 2" key="1">
    <citation type="submission" date="2021-04" db="EMBL/GenBank/DDBJ databases">
        <title>Pseudomonas boanensis sp. nov., a bacterium isolated from river water used for household purposes in Boane District, Mozambique.</title>
        <authorList>
            <person name="Nicklasson M."/>
            <person name="Martin-Rodriguez A.J."/>
            <person name="Thorell K."/>
            <person name="Neves L."/>
            <person name="Mussagy A."/>
            <person name="Rydberg H.A."/>
            <person name="Hernroth B."/>
            <person name="Svensson-Stadler L."/>
            <person name="Sjoling A."/>
        </authorList>
    </citation>
    <scope>NUCLEOTIDE SEQUENCE [LARGE SCALE GENOMIC DNA]</scope>
    <source>
        <strain evidence="1 2">DB1</strain>
    </source>
</reference>